<feature type="compositionally biased region" description="Polar residues" evidence="1">
    <location>
        <begin position="112"/>
        <end position="129"/>
    </location>
</feature>
<sequence length="160" mass="18749">MQYIGYPTLTGDMVILEYINICKLEYINLCKLEYISICKPYSTHWFYEIKLHLKVHFLKQYLSLLRTYLDEVCSNQLCYPISGLYWTTHKYLVLCSKYLVLDMRGVLEDLTSTRNMGSPTHQNPKQSRNPNEKKKSAKKYCFIHNNRSTSLAGTGVIDLM</sequence>
<protein>
    <submittedName>
        <fullName evidence="2">Uncharacterized protein</fullName>
    </submittedName>
</protein>
<organism evidence="2 3">
    <name type="scientific">Vigna mungo</name>
    <name type="common">Black gram</name>
    <name type="synonym">Phaseolus mungo</name>
    <dbReference type="NCBI Taxonomy" id="3915"/>
    <lineage>
        <taxon>Eukaryota</taxon>
        <taxon>Viridiplantae</taxon>
        <taxon>Streptophyta</taxon>
        <taxon>Embryophyta</taxon>
        <taxon>Tracheophyta</taxon>
        <taxon>Spermatophyta</taxon>
        <taxon>Magnoliopsida</taxon>
        <taxon>eudicotyledons</taxon>
        <taxon>Gunneridae</taxon>
        <taxon>Pentapetalae</taxon>
        <taxon>rosids</taxon>
        <taxon>fabids</taxon>
        <taxon>Fabales</taxon>
        <taxon>Fabaceae</taxon>
        <taxon>Papilionoideae</taxon>
        <taxon>50 kb inversion clade</taxon>
        <taxon>NPAAA clade</taxon>
        <taxon>indigoferoid/millettioid clade</taxon>
        <taxon>Phaseoleae</taxon>
        <taxon>Vigna</taxon>
    </lineage>
</organism>
<dbReference type="EMBL" id="CP144700">
    <property type="protein sequence ID" value="WVZ25660.1"/>
    <property type="molecule type" value="Genomic_DNA"/>
</dbReference>
<evidence type="ECO:0000313" key="2">
    <source>
        <dbReference type="EMBL" id="WVZ25660.1"/>
    </source>
</evidence>
<evidence type="ECO:0000313" key="3">
    <source>
        <dbReference type="Proteomes" id="UP001374535"/>
    </source>
</evidence>
<proteinExistence type="predicted"/>
<evidence type="ECO:0000256" key="1">
    <source>
        <dbReference type="SAM" id="MobiDB-lite"/>
    </source>
</evidence>
<name>A0AAQ3PDR4_VIGMU</name>
<accession>A0AAQ3PDR4</accession>
<feature type="region of interest" description="Disordered" evidence="1">
    <location>
        <begin position="112"/>
        <end position="132"/>
    </location>
</feature>
<dbReference type="Proteomes" id="UP001374535">
    <property type="component" value="Chromosome 1"/>
</dbReference>
<keyword evidence="3" id="KW-1185">Reference proteome</keyword>
<dbReference type="AlphaFoldDB" id="A0AAQ3PDR4"/>
<gene>
    <name evidence="2" type="ORF">V8G54_004204</name>
</gene>
<reference evidence="2 3" key="1">
    <citation type="journal article" date="2023" name="Life. Sci Alliance">
        <title>Evolutionary insights into 3D genome organization and epigenetic landscape of Vigna mungo.</title>
        <authorList>
            <person name="Junaid A."/>
            <person name="Singh B."/>
            <person name="Bhatia S."/>
        </authorList>
    </citation>
    <scope>NUCLEOTIDE SEQUENCE [LARGE SCALE GENOMIC DNA]</scope>
    <source>
        <strain evidence="2">Urdbean</strain>
    </source>
</reference>